<evidence type="ECO:0000313" key="1">
    <source>
        <dbReference type="EMBL" id="RZS60721.1"/>
    </source>
</evidence>
<dbReference type="Pfam" id="PF10053">
    <property type="entry name" value="DUF2290"/>
    <property type="match status" value="1"/>
</dbReference>
<reference evidence="1 2" key="1">
    <citation type="submission" date="2019-02" db="EMBL/GenBank/DDBJ databases">
        <title>Sequencing the genomes of 1000 actinobacteria strains.</title>
        <authorList>
            <person name="Klenk H.-P."/>
        </authorList>
    </citation>
    <scope>NUCLEOTIDE SEQUENCE [LARGE SCALE GENOMIC DNA]</scope>
    <source>
        <strain evidence="1 2">DSM 16932</strain>
    </source>
</reference>
<dbReference type="AlphaFoldDB" id="A0A4Q7M0L4"/>
<gene>
    <name evidence="1" type="ORF">EV386_0996</name>
</gene>
<evidence type="ECO:0008006" key="3">
    <source>
        <dbReference type="Google" id="ProtNLM"/>
    </source>
</evidence>
<dbReference type="RefSeq" id="WP_130412857.1">
    <property type="nucleotide sequence ID" value="NZ_SGWX01000001.1"/>
</dbReference>
<keyword evidence="2" id="KW-1185">Reference proteome</keyword>
<evidence type="ECO:0000313" key="2">
    <source>
        <dbReference type="Proteomes" id="UP000293852"/>
    </source>
</evidence>
<dbReference type="OrthoDB" id="5190544at2"/>
<sequence>MPEPLVESFRKEFHDVAVYLIEKSLVDHQNFPARRTRSDDVVVLESDYWKTAPRMQEKVPYSQLYEGAFDASAYDLRFLDGALVQMRYEFSKRSGQLLRSSASFLPSPDLTAYQDDPQLYLRDEVYGDVVDPRVVPVPMRVDFDAGAAVDLHHPHSHMTFGLYEHCRIAVTAAMTPWHFLELVLRSFYRTKDWLGTDELPGPRVKMPKTITPREQELGHFAVPASA</sequence>
<protein>
    <recommendedName>
        <fullName evidence="3">DUF2290 domain-containing protein</fullName>
    </recommendedName>
</protein>
<dbReference type="Proteomes" id="UP000293852">
    <property type="component" value="Unassembled WGS sequence"/>
</dbReference>
<dbReference type="EMBL" id="SGWX01000001">
    <property type="protein sequence ID" value="RZS60721.1"/>
    <property type="molecule type" value="Genomic_DNA"/>
</dbReference>
<name>A0A4Q7M0L4_9MICO</name>
<proteinExistence type="predicted"/>
<organism evidence="1 2">
    <name type="scientific">Xylanimonas ulmi</name>
    <dbReference type="NCBI Taxonomy" id="228973"/>
    <lineage>
        <taxon>Bacteria</taxon>
        <taxon>Bacillati</taxon>
        <taxon>Actinomycetota</taxon>
        <taxon>Actinomycetes</taxon>
        <taxon>Micrococcales</taxon>
        <taxon>Promicromonosporaceae</taxon>
        <taxon>Xylanimonas</taxon>
    </lineage>
</organism>
<dbReference type="InterPro" id="IPR018742">
    <property type="entry name" value="DUF2290"/>
</dbReference>
<accession>A0A4Q7M0L4</accession>
<comment type="caution">
    <text evidence="1">The sequence shown here is derived from an EMBL/GenBank/DDBJ whole genome shotgun (WGS) entry which is preliminary data.</text>
</comment>